<gene>
    <name evidence="2" type="ORF">P1P91_00025</name>
</gene>
<keyword evidence="1" id="KW-0812">Transmembrane</keyword>
<name>A0ABY9YZW5_9GAMM</name>
<protein>
    <submittedName>
        <fullName evidence="2">Uncharacterized protein</fullName>
    </submittedName>
</protein>
<reference evidence="2 3" key="1">
    <citation type="submission" date="2023-03" db="EMBL/GenBank/DDBJ databases">
        <title>Halomonas sp. nov., isolated from Korean tranditional fermented seafood 'Jeotgal'.</title>
        <authorList>
            <person name="Kim B."/>
            <person name="Shin N.-R."/>
        </authorList>
    </citation>
    <scope>NUCLEOTIDE SEQUENCE [LARGE SCALE GENOMIC DNA]</scope>
    <source>
        <strain evidence="2 3">SG2L-4</strain>
    </source>
</reference>
<proteinExistence type="predicted"/>
<evidence type="ECO:0000313" key="3">
    <source>
        <dbReference type="Proteomes" id="UP001301869"/>
    </source>
</evidence>
<accession>A0ABY9YZW5</accession>
<evidence type="ECO:0000256" key="1">
    <source>
        <dbReference type="SAM" id="Phobius"/>
    </source>
</evidence>
<keyword evidence="1" id="KW-0472">Membrane</keyword>
<dbReference type="Proteomes" id="UP001301869">
    <property type="component" value="Chromosome"/>
</dbReference>
<feature type="transmembrane region" description="Helical" evidence="1">
    <location>
        <begin position="43"/>
        <end position="63"/>
    </location>
</feature>
<dbReference type="RefSeq" id="WP_311883686.1">
    <property type="nucleotide sequence ID" value="NZ_CP119391.1"/>
</dbReference>
<keyword evidence="3" id="KW-1185">Reference proteome</keyword>
<organism evidence="2 3">
    <name type="scientific">Halomonas piscis</name>
    <dbReference type="NCBI Taxonomy" id="3031727"/>
    <lineage>
        <taxon>Bacteria</taxon>
        <taxon>Pseudomonadati</taxon>
        <taxon>Pseudomonadota</taxon>
        <taxon>Gammaproteobacteria</taxon>
        <taxon>Oceanospirillales</taxon>
        <taxon>Halomonadaceae</taxon>
        <taxon>Halomonas</taxon>
    </lineage>
</organism>
<sequence length="314" mass="35665">MSLGSRLARSSLKLLPKLLVVLVGIGLYFLITTYLEGDLKSLLVGISSTLISIPFIFIFYEIWQEKAHRKLNSSAYEFAQNQMTANIASIKEKLETFTQGAFCYFDRPGYVVNDDDIENIRIETLDAELLADVDEWEHDLLDFELANTFEAIVDARYLGFQLRDLSVEEESNDFQALLVNSFIMDRLDDDKTRVIIHLVQTVKMLQSFLSLHHDVFVRSSIRIHGLQIDEVSAGLAALVLNPGDDSETESEVLDIALVDPGQKHEELLKVFVVNPDYYTVLSDHINDVIEAMRQWKMSADPVYLDYEAGRVSGF</sequence>
<evidence type="ECO:0000313" key="2">
    <source>
        <dbReference type="EMBL" id="WNK20123.1"/>
    </source>
</evidence>
<keyword evidence="1" id="KW-1133">Transmembrane helix</keyword>
<feature type="transmembrane region" description="Helical" evidence="1">
    <location>
        <begin position="12"/>
        <end position="31"/>
    </location>
</feature>
<dbReference type="EMBL" id="CP119391">
    <property type="protein sequence ID" value="WNK20123.1"/>
    <property type="molecule type" value="Genomic_DNA"/>
</dbReference>